<protein>
    <submittedName>
        <fullName evidence="1">Uncharacterized protein</fullName>
    </submittedName>
</protein>
<sequence length="30" mass="3421">MKARCYDVDGCANTITTRLKDCMNDLIKDL</sequence>
<name>A0A2P2PT63_RHIMU</name>
<organism evidence="1">
    <name type="scientific">Rhizophora mucronata</name>
    <name type="common">Asiatic mangrove</name>
    <dbReference type="NCBI Taxonomy" id="61149"/>
    <lineage>
        <taxon>Eukaryota</taxon>
        <taxon>Viridiplantae</taxon>
        <taxon>Streptophyta</taxon>
        <taxon>Embryophyta</taxon>
        <taxon>Tracheophyta</taxon>
        <taxon>Spermatophyta</taxon>
        <taxon>Magnoliopsida</taxon>
        <taxon>eudicotyledons</taxon>
        <taxon>Gunneridae</taxon>
        <taxon>Pentapetalae</taxon>
        <taxon>rosids</taxon>
        <taxon>fabids</taxon>
        <taxon>Malpighiales</taxon>
        <taxon>Rhizophoraceae</taxon>
        <taxon>Rhizophora</taxon>
    </lineage>
</organism>
<dbReference type="AlphaFoldDB" id="A0A2P2PT63"/>
<proteinExistence type="predicted"/>
<reference evidence="1" key="1">
    <citation type="submission" date="2018-02" db="EMBL/GenBank/DDBJ databases">
        <title>Rhizophora mucronata_Transcriptome.</title>
        <authorList>
            <person name="Meera S.P."/>
            <person name="Sreeshan A."/>
            <person name="Augustine A."/>
        </authorList>
    </citation>
    <scope>NUCLEOTIDE SEQUENCE</scope>
    <source>
        <tissue evidence="1">Leaf</tissue>
    </source>
</reference>
<dbReference type="EMBL" id="GGEC01077454">
    <property type="protein sequence ID" value="MBX57938.1"/>
    <property type="molecule type" value="Transcribed_RNA"/>
</dbReference>
<evidence type="ECO:0000313" key="1">
    <source>
        <dbReference type="EMBL" id="MBX57938.1"/>
    </source>
</evidence>
<accession>A0A2P2PT63</accession>